<proteinExistence type="predicted"/>
<gene>
    <name evidence="1" type="ORF">NG743_04800</name>
</gene>
<dbReference type="EMBL" id="CP099464">
    <property type="protein sequence ID" value="UUO16370.1"/>
    <property type="molecule type" value="Genomic_DNA"/>
</dbReference>
<accession>A0ABY5LYM0</accession>
<dbReference type="Proteomes" id="UP001057561">
    <property type="component" value="Chromosome"/>
</dbReference>
<evidence type="ECO:0000313" key="2">
    <source>
        <dbReference type="Proteomes" id="UP001057561"/>
    </source>
</evidence>
<dbReference type="RefSeq" id="WP_257121610.1">
    <property type="nucleotide sequence ID" value="NZ_CP099464.1"/>
</dbReference>
<sequence length="244" mass="28913">MINNNNNLDELDLINNEVSNLVKAWLRLMSKQQFDLADTLCFIFIAKYKKTLKTFSLTNRENDYYVLHSLLVLFKGMQDYVELEKLTQDNTWHKKQKIVEEIWIKKCDCKDRLEFVSANFRGEVIEKISKEINNIETFFKQVFGKGYYLSPGIICDKFICNICNQDTRACSHIHRRLYAGILCKYKPINPQINHIALVEDPKDLRCRIWPWNIDKNNNPEVENRTLESVFLTAFSVDDFLREKQ</sequence>
<keyword evidence="2" id="KW-1185">Reference proteome</keyword>
<reference evidence="1" key="1">
    <citation type="submission" date="2022-06" db="EMBL/GenBank/DDBJ databases">
        <title>Nostosin G and Spiroidesin B from the Cyanobacterium Dolichospermum sp. NIES-1697.</title>
        <authorList>
            <person name="Phan C.-S."/>
            <person name="Mehjabin J.J."/>
            <person name="Anas A.R.J."/>
            <person name="Hayasaka M."/>
            <person name="Onoki R."/>
            <person name="Wang J."/>
            <person name="Umezawa T."/>
            <person name="Washio K."/>
            <person name="Morikawa M."/>
            <person name="Okino T."/>
        </authorList>
    </citation>
    <scope>NUCLEOTIDE SEQUENCE</scope>
    <source>
        <strain evidence="1">NIES-1697</strain>
    </source>
</reference>
<evidence type="ECO:0000313" key="1">
    <source>
        <dbReference type="EMBL" id="UUO16370.1"/>
    </source>
</evidence>
<protein>
    <submittedName>
        <fullName evidence="1">Uncharacterized protein</fullName>
    </submittedName>
</protein>
<name>A0ABY5LYM0_9CYAN</name>
<organism evidence="1 2">
    <name type="scientific">Dolichospermum heterosporum TAC447</name>
    <dbReference type="NCBI Taxonomy" id="747523"/>
    <lineage>
        <taxon>Bacteria</taxon>
        <taxon>Bacillati</taxon>
        <taxon>Cyanobacteriota</taxon>
        <taxon>Cyanophyceae</taxon>
        <taxon>Nostocales</taxon>
        <taxon>Aphanizomenonaceae</taxon>
        <taxon>Dolichospermum</taxon>
        <taxon>Dolichospermum heterosporum</taxon>
    </lineage>
</organism>